<protein>
    <submittedName>
        <fullName evidence="1">Uncharacterized protein</fullName>
    </submittedName>
</protein>
<evidence type="ECO:0000313" key="1">
    <source>
        <dbReference type="EMBL" id="GEN78029.1"/>
    </source>
</evidence>
<reference evidence="1 2" key="1">
    <citation type="submission" date="2019-07" db="EMBL/GenBank/DDBJ databases">
        <title>Whole genome shotgun sequence of Chryseobacterium hagamense NBRC 105253.</title>
        <authorList>
            <person name="Hosoyama A."/>
            <person name="Uohara A."/>
            <person name="Ohji S."/>
            <person name="Ichikawa N."/>
        </authorList>
    </citation>
    <scope>NUCLEOTIDE SEQUENCE [LARGE SCALE GENOMIC DNA]</scope>
    <source>
        <strain evidence="1 2">NBRC 105253</strain>
    </source>
</reference>
<gene>
    <name evidence="1" type="ORF">CHA01nite_37690</name>
</gene>
<keyword evidence="2" id="KW-1185">Reference proteome</keyword>
<dbReference type="RefSeq" id="WP_146944354.1">
    <property type="nucleotide sequence ID" value="NZ_BJYJ01000042.1"/>
</dbReference>
<dbReference type="EMBL" id="BJYJ01000042">
    <property type="protein sequence ID" value="GEN78029.1"/>
    <property type="molecule type" value="Genomic_DNA"/>
</dbReference>
<dbReference type="Proteomes" id="UP000321863">
    <property type="component" value="Unassembled WGS sequence"/>
</dbReference>
<accession>A0A511YS75</accession>
<sequence length="174" mass="19882">MKKKKPDFDAAFWAGHTGSNPLQLFDAFFSTYPLSEAKEHLSSMMRYAVKRKVLSEKDPSVVFHFYLSLRSFIRAADHLSQTSGKYRLNPSKEHRSQLKQGSLSEAEYADPFLVFRRAFADHRLAAFDHFITGIAYFSLGPFGDYPEGNTITPFLHLQKMLDAAQLILERREAG</sequence>
<dbReference type="AlphaFoldDB" id="A0A511YS75"/>
<evidence type="ECO:0000313" key="2">
    <source>
        <dbReference type="Proteomes" id="UP000321863"/>
    </source>
</evidence>
<organism evidence="1 2">
    <name type="scientific">Chryseobacterium hagamense</name>
    <dbReference type="NCBI Taxonomy" id="395935"/>
    <lineage>
        <taxon>Bacteria</taxon>
        <taxon>Pseudomonadati</taxon>
        <taxon>Bacteroidota</taxon>
        <taxon>Flavobacteriia</taxon>
        <taxon>Flavobacteriales</taxon>
        <taxon>Weeksellaceae</taxon>
        <taxon>Chryseobacterium group</taxon>
        <taxon>Chryseobacterium</taxon>
    </lineage>
</organism>
<name>A0A511YS75_9FLAO</name>
<proteinExistence type="predicted"/>
<comment type="caution">
    <text evidence="1">The sequence shown here is derived from an EMBL/GenBank/DDBJ whole genome shotgun (WGS) entry which is preliminary data.</text>
</comment>
<dbReference type="OrthoDB" id="1270082at2"/>